<name>A0A1J6I2Q9_NICAT</name>
<evidence type="ECO:0000256" key="1">
    <source>
        <dbReference type="SAM" id="MobiDB-lite"/>
    </source>
</evidence>
<evidence type="ECO:0000313" key="3">
    <source>
        <dbReference type="Proteomes" id="UP000187609"/>
    </source>
</evidence>
<comment type="caution">
    <text evidence="2">The sequence shown here is derived from an EMBL/GenBank/DDBJ whole genome shotgun (WGS) entry which is preliminary data.</text>
</comment>
<accession>A0A1J6I2Q9</accession>
<proteinExistence type="predicted"/>
<keyword evidence="3" id="KW-1185">Reference proteome</keyword>
<protein>
    <submittedName>
        <fullName evidence="2">Uncharacterized protein</fullName>
    </submittedName>
</protein>
<dbReference type="EMBL" id="MJEQ01037190">
    <property type="protein sequence ID" value="OIS99349.1"/>
    <property type="molecule type" value="Genomic_DNA"/>
</dbReference>
<sequence>MSDRVSTGVTKANVAVEKQAEMIGTAVQNEEQQLESFTFLVPFSAVDAKGSGSGQQSDKTGHQTVNAKAGQVIHFSSMADAAKAEKTADVEAEVSTKGYGSVKPAAVVETKAGLIASDFQVSAKQQQTSKKTGGRTSPSLRNNNTPVGTNLGNAPKVLSISNSFAALVNESAIDDVGKRVQQIEFEAASKSCHSKTPDNAKKQQRLNISDLPDKVVKDSVIVGDIKAGATFDALVVERDHDVKEAGNKVQQGEDEATLINGKTNSLESAECVGQSSNDQGKAKDQHVTCNQLTCSNMLDGTVVVDARKRVQQLQCEASSKTSHFNTPSSAKQKQNSKATCASLIISKAGSFNQQIVPDSNNNRGDRSNDNLAKVLGVRQNAINSSLAEVSKDLALFLADEQKAGAVPNAASPALHISNSDLAKMVKDAQTTMQKNTTQNQGTIGYVEYLRQ</sequence>
<dbReference type="AlphaFoldDB" id="A0A1J6I2Q9"/>
<dbReference type="Gramene" id="OIS99349">
    <property type="protein sequence ID" value="OIS99349"/>
    <property type="gene ID" value="A4A49_23141"/>
</dbReference>
<feature type="region of interest" description="Disordered" evidence="1">
    <location>
        <begin position="123"/>
        <end position="151"/>
    </location>
</feature>
<gene>
    <name evidence="2" type="ORF">A4A49_23141</name>
</gene>
<organism evidence="2 3">
    <name type="scientific">Nicotiana attenuata</name>
    <name type="common">Coyote tobacco</name>
    <dbReference type="NCBI Taxonomy" id="49451"/>
    <lineage>
        <taxon>Eukaryota</taxon>
        <taxon>Viridiplantae</taxon>
        <taxon>Streptophyta</taxon>
        <taxon>Embryophyta</taxon>
        <taxon>Tracheophyta</taxon>
        <taxon>Spermatophyta</taxon>
        <taxon>Magnoliopsida</taxon>
        <taxon>eudicotyledons</taxon>
        <taxon>Gunneridae</taxon>
        <taxon>Pentapetalae</taxon>
        <taxon>asterids</taxon>
        <taxon>lamiids</taxon>
        <taxon>Solanales</taxon>
        <taxon>Solanaceae</taxon>
        <taxon>Nicotianoideae</taxon>
        <taxon>Nicotianeae</taxon>
        <taxon>Nicotiana</taxon>
    </lineage>
</organism>
<evidence type="ECO:0000313" key="2">
    <source>
        <dbReference type="EMBL" id="OIS99349.1"/>
    </source>
</evidence>
<dbReference type="Proteomes" id="UP000187609">
    <property type="component" value="Unassembled WGS sequence"/>
</dbReference>
<reference evidence="2" key="1">
    <citation type="submission" date="2016-11" db="EMBL/GenBank/DDBJ databases">
        <title>The genome of Nicotiana attenuata.</title>
        <authorList>
            <person name="Xu S."/>
            <person name="Brockmoeller T."/>
            <person name="Gaquerel E."/>
            <person name="Navarro A."/>
            <person name="Kuhl H."/>
            <person name="Gase K."/>
            <person name="Ling Z."/>
            <person name="Zhou W."/>
            <person name="Kreitzer C."/>
            <person name="Stanke M."/>
            <person name="Tang H."/>
            <person name="Lyons E."/>
            <person name="Pandey P."/>
            <person name="Pandey S.P."/>
            <person name="Timmermann B."/>
            <person name="Baldwin I.T."/>
        </authorList>
    </citation>
    <scope>NUCLEOTIDE SEQUENCE [LARGE SCALE GENOMIC DNA]</scope>
    <source>
        <strain evidence="2">UT</strain>
    </source>
</reference>